<evidence type="ECO:0008006" key="4">
    <source>
        <dbReference type="Google" id="ProtNLM"/>
    </source>
</evidence>
<proteinExistence type="predicted"/>
<accession>A0ABM9BLZ3</accession>
<sequence length="395" mass="44783">MKKFLVILSILGVSLCFSTLAYSYESEININGGFERDQNGNSLPDFWETVWRNGTSAGSFASIQSFDPVEGSNHFRLYSGIGDSQSYVYALSDPIKIVKGVAYKINTSMRYTLPTGDARITIIEIDNSGKNINETQRAFSNGGWKWHNHDVSIFPRNETKYIRIRLEVGGEEGAYLDIDNVFLNPIDINGDYENDFNKNGLPDFWETTWRNGISKEAIASKQGFEPIDGNSQLRLYNGLGDSNSYIYALSDRIPVSYGSSYDISAFMKYTLSTGHAEITIIEVDDNDNTITESSRSLNDGGWKWHYHSILITPKWQTKYIRIRFAVGGEEKAYLDIDHVAINPVTVLEKWKSDIPNQTRYFYDSNGRLSYILLPDGHIIMHNYNNNGALLKRVVL</sequence>
<dbReference type="RefSeq" id="WP_234541640.1">
    <property type="nucleotide sequence ID" value="NZ_CAKMAB010000061.1"/>
</dbReference>
<name>A0ABM9BLZ3_9BACL</name>
<evidence type="ECO:0000313" key="2">
    <source>
        <dbReference type="EMBL" id="CAH1059592.1"/>
    </source>
</evidence>
<comment type="caution">
    <text evidence="2">The sequence shown here is derived from an EMBL/GenBank/DDBJ whole genome shotgun (WGS) entry which is preliminary data.</text>
</comment>
<keyword evidence="3" id="KW-1185">Reference proteome</keyword>
<dbReference type="EMBL" id="CAKMAB010000061">
    <property type="protein sequence ID" value="CAH1059592.1"/>
    <property type="molecule type" value="Genomic_DNA"/>
</dbReference>
<reference evidence="2" key="1">
    <citation type="submission" date="2021-12" db="EMBL/GenBank/DDBJ databases">
        <authorList>
            <person name="Criscuolo A."/>
        </authorList>
    </citation>
    <scope>NUCLEOTIDE SEQUENCE</scope>
    <source>
        <strain evidence="2">CIP111894</strain>
    </source>
</reference>
<dbReference type="Gene3D" id="2.60.120.260">
    <property type="entry name" value="Galactose-binding domain-like"/>
    <property type="match status" value="2"/>
</dbReference>
<evidence type="ECO:0000313" key="3">
    <source>
        <dbReference type="Proteomes" id="UP000838749"/>
    </source>
</evidence>
<evidence type="ECO:0000256" key="1">
    <source>
        <dbReference type="SAM" id="SignalP"/>
    </source>
</evidence>
<protein>
    <recommendedName>
        <fullName evidence="4">CBM-cenC domain-containing protein</fullName>
    </recommendedName>
</protein>
<keyword evidence="1" id="KW-0732">Signal</keyword>
<feature type="chain" id="PRO_5045666389" description="CBM-cenC domain-containing protein" evidence="1">
    <location>
        <begin position="24"/>
        <end position="395"/>
    </location>
</feature>
<dbReference type="Proteomes" id="UP000838749">
    <property type="component" value="Unassembled WGS sequence"/>
</dbReference>
<organism evidence="2 3">
    <name type="scientific">Paenibacillus pseudetheri</name>
    <dbReference type="NCBI Taxonomy" id="2897682"/>
    <lineage>
        <taxon>Bacteria</taxon>
        <taxon>Bacillati</taxon>
        <taxon>Bacillota</taxon>
        <taxon>Bacilli</taxon>
        <taxon>Bacillales</taxon>
        <taxon>Paenibacillaceae</taxon>
        <taxon>Paenibacillus</taxon>
    </lineage>
</organism>
<feature type="signal peptide" evidence="1">
    <location>
        <begin position="1"/>
        <end position="23"/>
    </location>
</feature>
<gene>
    <name evidence="2" type="ORF">PAECIP111894_05804</name>
</gene>